<name>A0A6G9CWL0_RHOER</name>
<evidence type="ECO:0000313" key="1">
    <source>
        <dbReference type="EMBL" id="QIP41096.1"/>
    </source>
</evidence>
<protein>
    <recommendedName>
        <fullName evidence="3">4Fe-4S Wbl-type domain-containing protein</fullName>
    </recommendedName>
</protein>
<accession>A0A6G9CWL0</accession>
<dbReference type="EMBL" id="CP050124">
    <property type="protein sequence ID" value="QIP41096.1"/>
    <property type="molecule type" value="Genomic_DNA"/>
</dbReference>
<sequence>MVSLLTKILTDIPNRPRAACRKRWDLYDAIADNTAIPQQRAEAETLCSSCLHRSECQNSLTIEMDRRKSA</sequence>
<proteinExistence type="predicted"/>
<evidence type="ECO:0008006" key="3">
    <source>
        <dbReference type="Google" id="ProtNLM"/>
    </source>
</evidence>
<evidence type="ECO:0000313" key="2">
    <source>
        <dbReference type="Proteomes" id="UP000502345"/>
    </source>
</evidence>
<gene>
    <name evidence="1" type="ORF">G9444_3852</name>
</gene>
<organism evidence="1 2">
    <name type="scientific">Rhodococcus erythropolis</name>
    <name type="common">Arthrobacter picolinophilus</name>
    <dbReference type="NCBI Taxonomy" id="1833"/>
    <lineage>
        <taxon>Bacteria</taxon>
        <taxon>Bacillati</taxon>
        <taxon>Actinomycetota</taxon>
        <taxon>Actinomycetes</taxon>
        <taxon>Mycobacteriales</taxon>
        <taxon>Nocardiaceae</taxon>
        <taxon>Rhodococcus</taxon>
        <taxon>Rhodococcus erythropolis group</taxon>
    </lineage>
</organism>
<dbReference type="AlphaFoldDB" id="A0A6G9CWL0"/>
<reference evidence="1 2" key="1">
    <citation type="submission" date="2020-03" db="EMBL/GenBank/DDBJ databases">
        <title>Screen low temperature-resistant strains for efficient degradation of petroleum hydrocarbons under the low temperature.</title>
        <authorList>
            <person name="Wang Y."/>
            <person name="Chen J."/>
        </authorList>
    </citation>
    <scope>NUCLEOTIDE SEQUENCE [LARGE SCALE GENOMIC DNA]</scope>
    <source>
        <strain evidence="1 2">KB1</strain>
    </source>
</reference>
<dbReference type="Proteomes" id="UP000502345">
    <property type="component" value="Chromosome"/>
</dbReference>